<feature type="transmembrane region" description="Helical" evidence="1">
    <location>
        <begin position="97"/>
        <end position="115"/>
    </location>
</feature>
<proteinExistence type="predicted"/>
<accession>F5VZX1</accession>
<feature type="transmembrane region" description="Helical" evidence="1">
    <location>
        <begin position="49"/>
        <end position="67"/>
    </location>
</feature>
<organism evidence="2 3">
    <name type="scientific">Streptococcus infantis SK1076</name>
    <dbReference type="NCBI Taxonomy" id="1005705"/>
    <lineage>
        <taxon>Bacteria</taxon>
        <taxon>Bacillati</taxon>
        <taxon>Bacillota</taxon>
        <taxon>Bacilli</taxon>
        <taxon>Lactobacillales</taxon>
        <taxon>Streptococcaceae</taxon>
        <taxon>Streptococcus</taxon>
    </lineage>
</organism>
<comment type="caution">
    <text evidence="2">The sequence shown here is derived from an EMBL/GenBank/DDBJ whole genome shotgun (WGS) entry which is preliminary data.</text>
</comment>
<keyword evidence="1" id="KW-1133">Transmembrane helix</keyword>
<keyword evidence="1" id="KW-0472">Membrane</keyword>
<dbReference type="Proteomes" id="UP000010138">
    <property type="component" value="Unassembled WGS sequence"/>
</dbReference>
<feature type="transmembrane region" description="Helical" evidence="1">
    <location>
        <begin position="127"/>
        <end position="145"/>
    </location>
</feature>
<dbReference type="RefSeq" id="WP_006150301.1">
    <property type="nucleotide sequence ID" value="NZ_AFNN01000010.1"/>
</dbReference>
<dbReference type="EMBL" id="AFNN01000010">
    <property type="protein sequence ID" value="EGL87275.1"/>
    <property type="molecule type" value="Genomic_DNA"/>
</dbReference>
<evidence type="ECO:0000313" key="3">
    <source>
        <dbReference type="Proteomes" id="UP000010138"/>
    </source>
</evidence>
<dbReference type="Pfam" id="PF14808">
    <property type="entry name" value="TMEM164"/>
    <property type="match status" value="1"/>
</dbReference>
<feature type="transmembrane region" description="Helical" evidence="1">
    <location>
        <begin position="17"/>
        <end position="37"/>
    </location>
</feature>
<feature type="transmembrane region" description="Helical" evidence="1">
    <location>
        <begin position="157"/>
        <end position="174"/>
    </location>
</feature>
<sequence length="232" mass="26951">MHHFITRTQTTPPPISIFWYGVMIGLLALSIYASLTYYKNPKFVRLFKWIQIAQLLALYTWYIGFSIPFSNSLPLYHCRLAMFAVVFLPDRWKTKQYFALMGASGAVFALGYPVFDPYDFPHITSFSFLIGHYALLVNSLVYLMNHYDKTLLKKYRIIAYTFVLNLFLVGVNHVTGGNYGLLNTTPFIPDAPIWIKYLLVSIILSSALVLFDILFKKRWEKQLNFNKKQINS</sequence>
<protein>
    <submittedName>
        <fullName evidence="2">TIGR02206 family protein</fullName>
    </submittedName>
</protein>
<dbReference type="AlphaFoldDB" id="F5VZX1"/>
<feature type="transmembrane region" description="Helical" evidence="1">
    <location>
        <begin position="194"/>
        <end position="215"/>
    </location>
</feature>
<reference evidence="2 3" key="1">
    <citation type="submission" date="2011-04" db="EMBL/GenBank/DDBJ databases">
        <authorList>
            <person name="Durkin A.S."/>
            <person name="Radune D."/>
            <person name="Hostetler J."/>
            <person name="Torralba M."/>
            <person name="Gillis M."/>
            <person name="Methe B."/>
            <person name="Sutton G."/>
            <person name="Nelson K.E."/>
        </authorList>
    </citation>
    <scope>NUCLEOTIDE SEQUENCE [LARGE SCALE GENOMIC DNA]</scope>
    <source>
        <strain evidence="2 3">SK1076</strain>
    </source>
</reference>
<gene>
    <name evidence="2" type="ORF">HMPREF9967_1672</name>
</gene>
<evidence type="ECO:0000313" key="2">
    <source>
        <dbReference type="EMBL" id="EGL87275.1"/>
    </source>
</evidence>
<dbReference type="OrthoDB" id="9813172at2"/>
<name>F5VZX1_9STRE</name>
<dbReference type="InterPro" id="IPR011737">
    <property type="entry name" value="CHP02206_TP0381"/>
</dbReference>
<dbReference type="NCBIfam" id="TIGR02206">
    <property type="entry name" value="intg_mem_TP0381"/>
    <property type="match status" value="1"/>
</dbReference>
<evidence type="ECO:0000256" key="1">
    <source>
        <dbReference type="SAM" id="Phobius"/>
    </source>
</evidence>
<dbReference type="eggNOG" id="COG5522">
    <property type="taxonomic scope" value="Bacteria"/>
</dbReference>
<keyword evidence="1" id="KW-0812">Transmembrane</keyword>